<dbReference type="InterPro" id="IPR036397">
    <property type="entry name" value="RNaseH_sf"/>
</dbReference>
<evidence type="ECO:0000259" key="2">
    <source>
        <dbReference type="PROSITE" id="PS50822"/>
    </source>
</evidence>
<accession>A0AAF3EJ71</accession>
<dbReference type="GO" id="GO:0016020">
    <property type="term" value="C:membrane"/>
    <property type="evidence" value="ECO:0007669"/>
    <property type="project" value="InterPro"/>
</dbReference>
<dbReference type="PROSITE" id="PS50822">
    <property type="entry name" value="PIWI"/>
    <property type="match status" value="1"/>
</dbReference>
<keyword evidence="1" id="KW-0472">Membrane</keyword>
<keyword evidence="1" id="KW-1133">Transmembrane helix</keyword>
<keyword evidence="3" id="KW-1185">Reference proteome</keyword>
<feature type="transmembrane region" description="Helical" evidence="1">
    <location>
        <begin position="1163"/>
        <end position="1184"/>
    </location>
</feature>
<name>A0AAF3EJ71_9BILA</name>
<dbReference type="Gene3D" id="3.40.50.2300">
    <property type="match status" value="1"/>
</dbReference>
<feature type="transmembrane region" description="Helical" evidence="1">
    <location>
        <begin position="1071"/>
        <end position="1091"/>
    </location>
</feature>
<dbReference type="SMART" id="SM00950">
    <property type="entry name" value="Piwi"/>
    <property type="match status" value="1"/>
</dbReference>
<dbReference type="Proteomes" id="UP000887575">
    <property type="component" value="Unassembled WGS sequence"/>
</dbReference>
<dbReference type="SUPFAM" id="SSF53098">
    <property type="entry name" value="Ribonuclease H-like"/>
    <property type="match status" value="1"/>
</dbReference>
<dbReference type="Pfam" id="PF02171">
    <property type="entry name" value="Piwi"/>
    <property type="match status" value="1"/>
</dbReference>
<dbReference type="Pfam" id="PF07782">
    <property type="entry name" value="DC_STAMP"/>
    <property type="match status" value="1"/>
</dbReference>
<proteinExistence type="predicted"/>
<dbReference type="PANTHER" id="PTHR22891">
    <property type="entry name" value="EUKARYOTIC TRANSLATION INITIATION FACTOR 2C"/>
    <property type="match status" value="1"/>
</dbReference>
<dbReference type="InterPro" id="IPR003165">
    <property type="entry name" value="Piwi"/>
</dbReference>
<evidence type="ECO:0000313" key="4">
    <source>
        <dbReference type="WBParaSite" id="MBELARI_LOCUS14071"/>
    </source>
</evidence>
<evidence type="ECO:0000256" key="1">
    <source>
        <dbReference type="SAM" id="Phobius"/>
    </source>
</evidence>
<dbReference type="GO" id="GO:0003676">
    <property type="term" value="F:nucleic acid binding"/>
    <property type="evidence" value="ECO:0007669"/>
    <property type="project" value="InterPro"/>
</dbReference>
<evidence type="ECO:0000313" key="3">
    <source>
        <dbReference type="Proteomes" id="UP000887575"/>
    </source>
</evidence>
<dbReference type="InterPro" id="IPR012858">
    <property type="entry name" value="DC_STAMP-like"/>
</dbReference>
<dbReference type="WBParaSite" id="MBELARI_LOCUS14071">
    <property type="protein sequence ID" value="MBELARI_LOCUS14071"/>
    <property type="gene ID" value="MBELARI_LOCUS14071"/>
</dbReference>
<reference evidence="4" key="1">
    <citation type="submission" date="2024-02" db="UniProtKB">
        <authorList>
            <consortium name="WormBaseParasite"/>
        </authorList>
    </citation>
    <scope>IDENTIFICATION</scope>
</reference>
<protein>
    <recommendedName>
        <fullName evidence="2">Piwi domain-containing protein</fullName>
    </recommendedName>
</protein>
<sequence>MEVVKLATNIFPIRTDPNREVYRYDVSADLVTGVETRNRNGGVISMNRGPKDDTLMTRRSEAVRAALKAALEAYRILSETGVTVFDGTTILFSNEDLAMALKPHNGTLTLPVAQLHPNIRSILVSGEAKEIRITIRPCTDSAHHFTIGDAEAKIANGESDRPLRQFYELLTNEGALKKGIRFIEGAEYKETTPDARLVAALVLDAKIGTFYKANGLVETIAQLNRWQGVHQVQWDPAAIKRTNTYLRGLRTLQLWLDLASLLIQSLCKLLASVDLLRKKLTGNSYIAWNENPRVLPQIQAFAERFKIEADRKGITIRSLEVENAPTNLDDEVRTGNLFAKAKNQRKILGAKATIMIIYISNKFVDPAGRIPETRSHGLLKFLEAKHQIVTQHLATETILGKKQYDNSIKPMDNATMENILNKFNLKAFGLNYTIVPESFAKDHWFGSTLIMGYDVCHPTGQTVGERALGFAVENPSVVGFAHNGCENRDAFVGDFAFQEPLRERVDDRLLNARTKWMLKWWQKRRDPKLPENFFIFRDGVSEGQYEMVLSQELGAIQEACDEYEVGYKPNFLLVVVTKRHNKRFFKEGSNGAVGNPEALTVVDQEIVRTDLTELFIQSHHAIQGTAKATQYVLLYSSDPSITQDTLQPLILALTFQHQICNMPVSIPEPVYQSGQRAKRGSELLKTYRDLKFPLARKNGGDGRDKRQPIDWEEMTKRLELLSIFVFDNVRTRPIDNIITNFKIATDNLVCGVKVSTELWSARRKTRMGPMRETLKDTLTKILELKEDLSFVDQKEVKESDDEKLSRMIDQSALDLAQRANIFNEDNRTVTFRKPFYTKFKEKFVRDMGKKMEQQCTQIFDKGSLICSQAFAALKKQCQQQVPFLLSTLICKPLDALDICESDKRKEQGYDVCNSVLGKNSPQDFEQESIDMRNIAKQIAEEMETKIRVVMVEAPRVASTLHIETLQAKIRQLMQLAKDLFKSLQSVLVALLVLAIYLDFDKALKMSDAYTNDLGFENRSITSAFRKIDHERETRNQKALPFIGKLSSLEKRQLGITGQYVRFPKWEELNQLWLTVSKFATLCVVLIIIVAVDHLLYRAMNVIFEGIPKDVNSTQLPTLHLNVTGVGIFPKMLRKLFQLKNETVHPIFVLDDCLIEPSRPDYEYVGTIFLPFLLLFFFEILLAFLPKRVILFCVLPYMFPRKARARVIWLYNLCLKHRLIAREEARRRIAFFVKWRKERKGEKDEEDEDDDDLYFCFAKNSLIRRVIVDNLYRPFECFLCQTYLRAWQTHKCEQCPATYCKLCWTELTEKCYACQVEHQEAAIDP</sequence>
<keyword evidence="1" id="KW-0812">Transmembrane</keyword>
<organism evidence="3 4">
    <name type="scientific">Mesorhabditis belari</name>
    <dbReference type="NCBI Taxonomy" id="2138241"/>
    <lineage>
        <taxon>Eukaryota</taxon>
        <taxon>Metazoa</taxon>
        <taxon>Ecdysozoa</taxon>
        <taxon>Nematoda</taxon>
        <taxon>Chromadorea</taxon>
        <taxon>Rhabditida</taxon>
        <taxon>Rhabditina</taxon>
        <taxon>Rhabditomorpha</taxon>
        <taxon>Rhabditoidea</taxon>
        <taxon>Rhabditidae</taxon>
        <taxon>Mesorhabditinae</taxon>
        <taxon>Mesorhabditis</taxon>
    </lineage>
</organism>
<dbReference type="InterPro" id="IPR012337">
    <property type="entry name" value="RNaseH-like_sf"/>
</dbReference>
<feature type="domain" description="Piwi" evidence="2">
    <location>
        <begin position="354"/>
        <end position="685"/>
    </location>
</feature>
<dbReference type="Gene3D" id="3.30.420.10">
    <property type="entry name" value="Ribonuclease H-like superfamily/Ribonuclease H"/>
    <property type="match status" value="1"/>
</dbReference>